<organism evidence="1 2">
    <name type="scientific">Clonorchis sinensis</name>
    <name type="common">Chinese liver fluke</name>
    <dbReference type="NCBI Taxonomy" id="79923"/>
    <lineage>
        <taxon>Eukaryota</taxon>
        <taxon>Metazoa</taxon>
        <taxon>Spiralia</taxon>
        <taxon>Lophotrochozoa</taxon>
        <taxon>Platyhelminthes</taxon>
        <taxon>Trematoda</taxon>
        <taxon>Digenea</taxon>
        <taxon>Opisthorchiida</taxon>
        <taxon>Opisthorchiata</taxon>
        <taxon>Opisthorchiidae</taxon>
        <taxon>Clonorchis</taxon>
    </lineage>
</organism>
<reference evidence="1 2" key="2">
    <citation type="journal article" date="2021" name="Genomics">
        <title>High-quality reference genome for Clonorchis sinensis.</title>
        <authorList>
            <person name="Young N.D."/>
            <person name="Stroehlein A.J."/>
            <person name="Kinkar L."/>
            <person name="Wang T."/>
            <person name="Sohn W.M."/>
            <person name="Chang B.C.H."/>
            <person name="Kaur P."/>
            <person name="Weisz D."/>
            <person name="Dudchenko O."/>
            <person name="Aiden E.L."/>
            <person name="Korhonen P.K."/>
            <person name="Gasser R.B."/>
        </authorList>
    </citation>
    <scope>NUCLEOTIDE SEQUENCE [LARGE SCALE GENOMIC DNA]</scope>
    <source>
        <strain evidence="1">Cs-k2</strain>
    </source>
</reference>
<protein>
    <submittedName>
        <fullName evidence="1">Uncharacterized protein</fullName>
    </submittedName>
</protein>
<dbReference type="EMBL" id="NIRI02000076">
    <property type="protein sequence ID" value="KAG5442114.1"/>
    <property type="molecule type" value="Genomic_DNA"/>
</dbReference>
<accession>A0A8T1LYB8</accession>
<dbReference type="Proteomes" id="UP000286415">
    <property type="component" value="Unassembled WGS sequence"/>
</dbReference>
<dbReference type="AlphaFoldDB" id="A0A8T1LYB8"/>
<reference evidence="1 2" key="1">
    <citation type="journal article" date="2018" name="Biotechnol. Adv.">
        <title>Improved genomic resources and new bioinformatic workflow for the carcinogenic parasite Clonorchis sinensis: Biotechnological implications.</title>
        <authorList>
            <person name="Wang D."/>
            <person name="Korhonen P.K."/>
            <person name="Gasser R.B."/>
            <person name="Young N.D."/>
        </authorList>
    </citation>
    <scope>NUCLEOTIDE SEQUENCE [LARGE SCALE GENOMIC DNA]</scope>
    <source>
        <strain evidence="1">Cs-k2</strain>
    </source>
</reference>
<proteinExistence type="predicted"/>
<evidence type="ECO:0000313" key="2">
    <source>
        <dbReference type="Proteomes" id="UP000286415"/>
    </source>
</evidence>
<gene>
    <name evidence="1" type="ORF">CSKR_112735</name>
</gene>
<evidence type="ECO:0000313" key="1">
    <source>
        <dbReference type="EMBL" id="KAG5442114.1"/>
    </source>
</evidence>
<name>A0A8T1LYB8_CLOSI</name>
<sequence length="251" mass="28802">LELDALVREKDFAEFVNDCELLDELLNFLGPSSYDCFPQLRHMDVDDKTYLRVNVLFPEAALQAPGINVKSDLEFAALLKNKWSGNHCTLYSFGRGPVYEYYSNPGDEGHFILTMKGYKPSLEKYGEEDLETLNDKAALEFSRRVFRDTAVMWQCEMKVATVKLSNVRSSRLPKKGLRDSPSAWKKTSQNMARKRSLWRACCRAAEFTPVCFCVLELCWKHCCCHMRSEIIGKRVFCSAADTLIAENIQHK</sequence>
<feature type="non-terminal residue" evidence="1">
    <location>
        <position position="1"/>
    </location>
</feature>
<dbReference type="OrthoDB" id="6279888at2759"/>
<keyword evidence="2" id="KW-1185">Reference proteome</keyword>
<comment type="caution">
    <text evidence="1">The sequence shown here is derived from an EMBL/GenBank/DDBJ whole genome shotgun (WGS) entry which is preliminary data.</text>
</comment>